<dbReference type="InterPro" id="IPR013123">
    <property type="entry name" value="SpoU_subst-bd"/>
</dbReference>
<comment type="caution">
    <text evidence="4">The sequence shown here is derived from an EMBL/GenBank/DDBJ whole genome shotgun (WGS) entry which is preliminary data.</text>
</comment>
<dbReference type="SUPFAM" id="SSF75217">
    <property type="entry name" value="alpha/beta knot"/>
    <property type="match status" value="1"/>
</dbReference>
<dbReference type="SMART" id="SM00967">
    <property type="entry name" value="SpoU_sub_bind"/>
    <property type="match status" value="1"/>
</dbReference>
<dbReference type="SUPFAM" id="SSF55315">
    <property type="entry name" value="L30e-like"/>
    <property type="match status" value="1"/>
</dbReference>
<sequence>MSDIIEGRNPVLEALKSGRPVSKILLARNIKRHGTISEILHFCRAGGIPVEYVERHTIDRQSLTGVNQGIIAYAAAKEYVDLDNLFIISKERSEPPLYVVLDGIEDPQNLGAILRTAEATGVHGVIVRSRRAV</sequence>
<dbReference type="Gene3D" id="3.30.1330.30">
    <property type="match status" value="1"/>
</dbReference>
<reference evidence="4" key="1">
    <citation type="journal article" date="2014" name="Front. Microbiol.">
        <title>High frequency of phylogenetically diverse reductive dehalogenase-homologous genes in deep subseafloor sedimentary metagenomes.</title>
        <authorList>
            <person name="Kawai M."/>
            <person name="Futagami T."/>
            <person name="Toyoda A."/>
            <person name="Takaki Y."/>
            <person name="Nishi S."/>
            <person name="Hori S."/>
            <person name="Arai W."/>
            <person name="Tsubouchi T."/>
            <person name="Morono Y."/>
            <person name="Uchiyama I."/>
            <person name="Ito T."/>
            <person name="Fujiyama A."/>
            <person name="Inagaki F."/>
            <person name="Takami H."/>
        </authorList>
    </citation>
    <scope>NUCLEOTIDE SEQUENCE</scope>
    <source>
        <strain evidence="4">Expedition CK06-06</strain>
    </source>
</reference>
<dbReference type="GO" id="GO:0008173">
    <property type="term" value="F:RNA methyltransferase activity"/>
    <property type="evidence" value="ECO:0007669"/>
    <property type="project" value="InterPro"/>
</dbReference>
<gene>
    <name evidence="4" type="ORF">S01H1_78313</name>
</gene>
<dbReference type="PANTHER" id="PTHR46429:SF1">
    <property type="entry name" value="23S RRNA (GUANOSINE-2'-O-)-METHYLTRANSFERASE RLMB"/>
    <property type="match status" value="1"/>
</dbReference>
<dbReference type="Pfam" id="PF00588">
    <property type="entry name" value="SpoU_methylase"/>
    <property type="match status" value="1"/>
</dbReference>
<feature type="domain" description="RNA 2-O ribose methyltransferase substrate binding" evidence="3">
    <location>
        <begin position="4"/>
        <end position="80"/>
    </location>
</feature>
<protein>
    <recommendedName>
        <fullName evidence="3">RNA 2-O ribose methyltransferase substrate binding domain-containing protein</fullName>
    </recommendedName>
</protein>
<dbReference type="InterPro" id="IPR001537">
    <property type="entry name" value="SpoU_MeTrfase"/>
</dbReference>
<dbReference type="GO" id="GO:0006396">
    <property type="term" value="P:RNA processing"/>
    <property type="evidence" value="ECO:0007669"/>
    <property type="project" value="InterPro"/>
</dbReference>
<dbReference type="Pfam" id="PF08032">
    <property type="entry name" value="SpoU_sub_bind"/>
    <property type="match status" value="1"/>
</dbReference>
<name>X0XNT0_9ZZZZ</name>
<dbReference type="GO" id="GO:0005829">
    <property type="term" value="C:cytosol"/>
    <property type="evidence" value="ECO:0007669"/>
    <property type="project" value="TreeGrafter"/>
</dbReference>
<dbReference type="AlphaFoldDB" id="X0XNT0"/>
<dbReference type="GO" id="GO:0003723">
    <property type="term" value="F:RNA binding"/>
    <property type="evidence" value="ECO:0007669"/>
    <property type="project" value="InterPro"/>
</dbReference>
<dbReference type="EMBL" id="BARS01052697">
    <property type="protein sequence ID" value="GAG44834.1"/>
    <property type="molecule type" value="Genomic_DNA"/>
</dbReference>
<dbReference type="InterPro" id="IPR004441">
    <property type="entry name" value="rRNA_MeTrfase_TrmH"/>
</dbReference>
<dbReference type="InterPro" id="IPR029026">
    <property type="entry name" value="tRNA_m1G_MTases_N"/>
</dbReference>
<dbReference type="PANTHER" id="PTHR46429">
    <property type="entry name" value="23S RRNA (GUANOSINE-2'-O-)-METHYLTRANSFERASE RLMB"/>
    <property type="match status" value="1"/>
</dbReference>
<dbReference type="InterPro" id="IPR029028">
    <property type="entry name" value="Alpha/beta_knot_MTases"/>
</dbReference>
<proteinExistence type="predicted"/>
<evidence type="ECO:0000256" key="2">
    <source>
        <dbReference type="ARBA" id="ARBA00022679"/>
    </source>
</evidence>
<evidence type="ECO:0000259" key="3">
    <source>
        <dbReference type="SMART" id="SM00967"/>
    </source>
</evidence>
<keyword evidence="1" id="KW-0489">Methyltransferase</keyword>
<dbReference type="GO" id="GO:0032259">
    <property type="term" value="P:methylation"/>
    <property type="evidence" value="ECO:0007669"/>
    <property type="project" value="UniProtKB-KW"/>
</dbReference>
<organism evidence="4">
    <name type="scientific">marine sediment metagenome</name>
    <dbReference type="NCBI Taxonomy" id="412755"/>
    <lineage>
        <taxon>unclassified sequences</taxon>
        <taxon>metagenomes</taxon>
        <taxon>ecological metagenomes</taxon>
    </lineage>
</organism>
<keyword evidence="2" id="KW-0808">Transferase</keyword>
<accession>X0XNT0</accession>
<feature type="non-terminal residue" evidence="4">
    <location>
        <position position="133"/>
    </location>
</feature>
<dbReference type="Gene3D" id="3.40.1280.10">
    <property type="match status" value="1"/>
</dbReference>
<evidence type="ECO:0000256" key="1">
    <source>
        <dbReference type="ARBA" id="ARBA00022603"/>
    </source>
</evidence>
<dbReference type="InterPro" id="IPR029064">
    <property type="entry name" value="Ribosomal_eL30-like_sf"/>
</dbReference>
<evidence type="ECO:0000313" key="4">
    <source>
        <dbReference type="EMBL" id="GAG44834.1"/>
    </source>
</evidence>